<dbReference type="GeneID" id="89451926"/>
<keyword evidence="2" id="KW-0812">Transmembrane</keyword>
<dbReference type="InterPro" id="IPR026444">
    <property type="entry name" value="Secre_tail"/>
</dbReference>
<proteinExistence type="predicted"/>
<feature type="transmembrane region" description="Helical" evidence="2">
    <location>
        <begin position="7"/>
        <end position="23"/>
    </location>
</feature>
<keyword evidence="2" id="KW-1133">Transmembrane helix</keyword>
<evidence type="ECO:0000259" key="3">
    <source>
        <dbReference type="PROSITE" id="PS50060"/>
    </source>
</evidence>
<dbReference type="RefSeq" id="WP_013185895.1">
    <property type="nucleotide sequence ID" value="NC_014230.1"/>
</dbReference>
<dbReference type="Pfam" id="PF18962">
    <property type="entry name" value="Por_Secre_tail"/>
    <property type="match status" value="1"/>
</dbReference>
<keyword evidence="2" id="KW-0472">Membrane</keyword>
<evidence type="ECO:0000256" key="2">
    <source>
        <dbReference type="SAM" id="Phobius"/>
    </source>
</evidence>
<dbReference type="PANTHER" id="PTHR23282:SF101">
    <property type="entry name" value="MAM DOMAIN-CONTAINING PROTEIN"/>
    <property type="match status" value="1"/>
</dbReference>
<dbReference type="KEGG" id="cat:CA2559_00625"/>
<dbReference type="Pfam" id="PF06267">
    <property type="entry name" value="DUF1028"/>
    <property type="match status" value="1"/>
</dbReference>
<evidence type="ECO:0000313" key="5">
    <source>
        <dbReference type="Proteomes" id="UP000002297"/>
    </source>
</evidence>
<dbReference type="InterPro" id="IPR000998">
    <property type="entry name" value="MAM_dom"/>
</dbReference>
<dbReference type="GO" id="GO:0004553">
    <property type="term" value="F:hydrolase activity, hydrolyzing O-glycosyl compounds"/>
    <property type="evidence" value="ECO:0007669"/>
    <property type="project" value="UniProtKB-ARBA"/>
</dbReference>
<dbReference type="CDD" id="cd06263">
    <property type="entry name" value="MAM"/>
    <property type="match status" value="1"/>
</dbReference>
<gene>
    <name evidence="4" type="ordered locus">CA2559_00625</name>
</gene>
<dbReference type="Gene3D" id="3.60.20.10">
    <property type="entry name" value="Glutamine Phosphoribosylpyrophosphate, subunit 1, domain 1"/>
    <property type="match status" value="1"/>
</dbReference>
<dbReference type="HOGENOM" id="CLU_285717_0_0_10"/>
<dbReference type="PROSITE" id="PS50060">
    <property type="entry name" value="MAM_2"/>
    <property type="match status" value="1"/>
</dbReference>
<protein>
    <recommendedName>
        <fullName evidence="3">MAM domain-containing protein</fullName>
    </recommendedName>
</protein>
<dbReference type="InterPro" id="IPR029055">
    <property type="entry name" value="Ntn_hydrolases_N"/>
</dbReference>
<dbReference type="Proteomes" id="UP000002297">
    <property type="component" value="Chromosome"/>
</dbReference>
<dbReference type="SUPFAM" id="SSF56235">
    <property type="entry name" value="N-terminal nucleophile aminohydrolases (Ntn hydrolases)"/>
    <property type="match status" value="1"/>
</dbReference>
<accession>A3U4P7</accession>
<dbReference type="InterPro" id="IPR010430">
    <property type="entry name" value="DUF1028"/>
</dbReference>
<dbReference type="GO" id="GO:0016020">
    <property type="term" value="C:membrane"/>
    <property type="evidence" value="ECO:0007669"/>
    <property type="project" value="InterPro"/>
</dbReference>
<feature type="domain" description="MAM" evidence="3">
    <location>
        <begin position="287"/>
        <end position="451"/>
    </location>
</feature>
<organism evidence="4 5">
    <name type="scientific">Croceibacter atlanticus (strain ATCC BAA-628 / JCM 21780 / CIP 108009 / IAM 15332 / KCTC 12090 / HTCC2559)</name>
    <dbReference type="NCBI Taxonomy" id="216432"/>
    <lineage>
        <taxon>Bacteria</taxon>
        <taxon>Pseudomonadati</taxon>
        <taxon>Bacteroidota</taxon>
        <taxon>Flavobacteriia</taxon>
        <taxon>Flavobacteriales</taxon>
        <taxon>Flavobacteriaceae</taxon>
        <taxon>Croceibacter</taxon>
    </lineage>
</organism>
<evidence type="ECO:0000256" key="1">
    <source>
        <dbReference type="ARBA" id="ARBA00022729"/>
    </source>
</evidence>
<keyword evidence="1" id="KW-0732">Signal</keyword>
<dbReference type="AlphaFoldDB" id="A3U4P7"/>
<evidence type="ECO:0000313" key="4">
    <source>
        <dbReference type="EMBL" id="EAP87214.1"/>
    </source>
</evidence>
<dbReference type="Gene3D" id="2.60.120.200">
    <property type="match status" value="1"/>
</dbReference>
<dbReference type="SMART" id="SM00137">
    <property type="entry name" value="MAM"/>
    <property type="match status" value="1"/>
</dbReference>
<keyword evidence="5" id="KW-1185">Reference proteome</keyword>
<reference evidence="4 5" key="1">
    <citation type="journal article" date="2010" name="J. Bacteriol.">
        <title>The complete genome sequence of Croceibacter atlanticus HTCC2559T.</title>
        <authorList>
            <person name="Oh H.M."/>
            <person name="Kang I."/>
            <person name="Ferriera S."/>
            <person name="Giovannoni S.J."/>
            <person name="Cho J.C."/>
        </authorList>
    </citation>
    <scope>NUCLEOTIDE SEQUENCE [LARGE SCALE GENOMIC DNA]</scope>
    <source>
        <strain evidence="5">ATCC BAA-628 / HTCC2559 / KCTC 12090</strain>
    </source>
</reference>
<dbReference type="STRING" id="216432.CA2559_00625"/>
<sequence length="1083" mass="117232">MKPRNFYFLIPFVVLLTYIFYYTNDTNSTSENINTKQEKNTYYERENLEDGDTFSIVAYDPSTGEIGSAGTSCVAQTIDFLGDLITNNSGAIIGGINTQAAYIAQNQTIARNRMLAGDTPQEIVAYMAANDFQGNSSTRQYGVVGFDDFGNLTTAGLTGNGTGSFADHITGVNYAIQGNILWDSDVLTDMETAFLNTNGTLADKLMAALKGAKRVGGDSRCDTRGNSGRSSFIKVLRPGDSSPYIDITLGPVVDGVEPIDELECAFINATSPAICLQTVSTFPYVMDFEDFVWDKDISSCGSLNNNASWIRTQFATPSQNTGPATANQGEKYMFVESSDVNSTSSFSKKAVIGSPCFQIPEFHSAQISFDYHMSGASMGTLNLTAQTSSGTEVIWTRTGNQGANWVNDETVDLSDYAGRTVKFRFDATTGTSFTSDMAIDDIKITTVRVPINFEFDAGVWTPNNPTLVDNPSTNIDNIEIVSGNPTFTNEVIANNVTISTGSTLDLGNATLSLSGNLINNGSLNAGTGTLLLNGDSAQTVSGNAIALNNFTVASNSTKTLQTPVSISGTMNLSNGVLNTNNQLSFLNTYDELSQTHTNGMLDEVTGGSIVGNVLVQRYFPAKRAYRLVASPVTTTTTIRENWQTDGNVVQGFGTHITGAGGTTNGFDATGTNNPSIFTLNTVGQNYEVLPNTNANTLSVGNAYLLMVRGDRTIDLTDNNATPSNTILESIGELHIGNFNSPNISTVENGSSLIANPYQASVDMALVLQNTTNLNQRYYHVYDPTINSRGAFVTVDTQENTNSLTFGTGISLSSANKFLQPSQAAFVNTVTNGAATLQFTEGFKDLSGNGTNVFFAELEQQSIGVALYNSEDELKDGTRIIFSEEDTNAVTQLDAIKNPNLDENISTKIEEQEFSIQRRAFAIAEDEIEFSITNYREDNYKFKFQFEDLEPSTLVYLYDAYLNTQTPLNINGETIVNFNVNETNASRASDRFKLVFQTNVLGANDINLNSSITISPNPASQFILISNPQSIGINSIVIYDLMGKQVIKRTNGLNKIDISKLESALYLVEVNSTLGSFQKRLIVN</sequence>
<dbReference type="SUPFAM" id="SSF49899">
    <property type="entry name" value="Concanavalin A-like lectins/glucanases"/>
    <property type="match status" value="1"/>
</dbReference>
<dbReference type="EMBL" id="CP002046">
    <property type="protein sequence ID" value="EAP87214.1"/>
    <property type="molecule type" value="Genomic_DNA"/>
</dbReference>
<dbReference type="InterPro" id="IPR051560">
    <property type="entry name" value="MAM_domain-containing"/>
</dbReference>
<dbReference type="NCBIfam" id="TIGR04183">
    <property type="entry name" value="Por_Secre_tail"/>
    <property type="match status" value="1"/>
</dbReference>
<dbReference type="GO" id="GO:0005975">
    <property type="term" value="P:carbohydrate metabolic process"/>
    <property type="evidence" value="ECO:0007669"/>
    <property type="project" value="UniProtKB-ARBA"/>
</dbReference>
<dbReference type="Pfam" id="PF00629">
    <property type="entry name" value="MAM"/>
    <property type="match status" value="1"/>
</dbReference>
<dbReference type="InterPro" id="IPR013320">
    <property type="entry name" value="ConA-like_dom_sf"/>
</dbReference>
<dbReference type="PANTHER" id="PTHR23282">
    <property type="entry name" value="APICAL ENDOSOMAL GLYCOPROTEIN PRECURSOR"/>
    <property type="match status" value="1"/>
</dbReference>
<dbReference type="OrthoDB" id="1652165at2"/>
<dbReference type="eggNOG" id="COG3342">
    <property type="taxonomic scope" value="Bacteria"/>
</dbReference>
<name>A3U4P7_CROAH</name>